<keyword evidence="1" id="KW-0472">Membrane</keyword>
<proteinExistence type="predicted"/>
<evidence type="ECO:0000313" key="2">
    <source>
        <dbReference type="EMBL" id="AOE49281.1"/>
    </source>
</evidence>
<sequence>MFFWHEKVTDYQQQAFSKTYNQGLADSTAAFLGQLIDEDRIEAISKVVDQLEEQPSIQSVTVYQRTGELIHSAGNKDNPHSDPVIANISFNGTYNGYLIVYFKPGTSLIADQDQLWVSSGVIWLLGALIWSFLFFILNIKRWFRSSKKSKSANTPKNVTVEQDNSKLLKQLMKRNLKQSKDTDFQCSLVIKANWTKLNNGNNNKLLKILSRWLPQNGLVATQFNNSLLVLGLDTHASALSRNPLYALEQSLKSLQLEPKIIIHDKDFDKEIYQTLFKNIEAGIWYEKTLHKTHQDKAWPADSLANIEFKENQFIELCQLPQPDAQQISLIERQVRFISDD</sequence>
<dbReference type="EMBL" id="CP012418">
    <property type="protein sequence ID" value="AOE49281.1"/>
    <property type="molecule type" value="Genomic_DNA"/>
</dbReference>
<gene>
    <name evidence="2" type="ORF">KS2013_557</name>
</gene>
<accession>A0A1B3B923</accession>
<feature type="transmembrane region" description="Helical" evidence="1">
    <location>
        <begin position="115"/>
        <end position="139"/>
    </location>
</feature>
<name>A0A1B3B923_9GAMM</name>
<dbReference type="KEGG" id="ksd:KS2013_557"/>
<dbReference type="Proteomes" id="UP000094147">
    <property type="component" value="Chromosome"/>
</dbReference>
<reference evidence="3" key="1">
    <citation type="submission" date="2015-08" db="EMBL/GenBank/DDBJ databases">
        <authorList>
            <person name="Kim K.M."/>
        </authorList>
    </citation>
    <scope>NUCLEOTIDE SEQUENCE [LARGE SCALE GENOMIC DNA]</scope>
    <source>
        <strain evidence="3">KCTC 23892</strain>
    </source>
</reference>
<keyword evidence="1" id="KW-1133">Transmembrane helix</keyword>
<protein>
    <submittedName>
        <fullName evidence="2">Uncharacterized protein</fullName>
    </submittedName>
</protein>
<evidence type="ECO:0000313" key="3">
    <source>
        <dbReference type="Proteomes" id="UP000094147"/>
    </source>
</evidence>
<organism evidence="2 3">
    <name type="scientific">Kangiella sediminilitoris</name>
    <dbReference type="NCBI Taxonomy" id="1144748"/>
    <lineage>
        <taxon>Bacteria</taxon>
        <taxon>Pseudomonadati</taxon>
        <taxon>Pseudomonadota</taxon>
        <taxon>Gammaproteobacteria</taxon>
        <taxon>Kangiellales</taxon>
        <taxon>Kangiellaceae</taxon>
        <taxon>Kangiella</taxon>
    </lineage>
</organism>
<keyword evidence="3" id="KW-1185">Reference proteome</keyword>
<dbReference type="AlphaFoldDB" id="A0A1B3B923"/>
<evidence type="ECO:0000256" key="1">
    <source>
        <dbReference type="SAM" id="Phobius"/>
    </source>
</evidence>
<keyword evidence="1" id="KW-0812">Transmembrane</keyword>